<evidence type="ECO:0000256" key="1">
    <source>
        <dbReference type="SAM" id="Phobius"/>
    </source>
</evidence>
<keyword evidence="1" id="KW-0812">Transmembrane</keyword>
<comment type="caution">
    <text evidence="2">The sequence shown here is derived from an EMBL/GenBank/DDBJ whole genome shotgun (WGS) entry which is preliminary data.</text>
</comment>
<accession>A0AAE3VJE1</accession>
<gene>
    <name evidence="2" type="ORF">J3R75_003799</name>
</gene>
<dbReference type="Pfam" id="PF07963">
    <property type="entry name" value="N_methyl"/>
    <property type="match status" value="1"/>
</dbReference>
<dbReference type="SUPFAM" id="SSF54523">
    <property type="entry name" value="Pili subunits"/>
    <property type="match status" value="1"/>
</dbReference>
<proteinExistence type="predicted"/>
<evidence type="ECO:0000313" key="3">
    <source>
        <dbReference type="Proteomes" id="UP001238163"/>
    </source>
</evidence>
<feature type="transmembrane region" description="Helical" evidence="1">
    <location>
        <begin position="20"/>
        <end position="39"/>
    </location>
</feature>
<dbReference type="EMBL" id="JAUSVL010000001">
    <property type="protein sequence ID" value="MDQ0291692.1"/>
    <property type="molecule type" value="Genomic_DNA"/>
</dbReference>
<keyword evidence="1" id="KW-0472">Membrane</keyword>
<dbReference type="NCBIfam" id="TIGR02532">
    <property type="entry name" value="IV_pilin_GFxxxE"/>
    <property type="match status" value="1"/>
</dbReference>
<dbReference type="Proteomes" id="UP001238163">
    <property type="component" value="Unassembled WGS sequence"/>
</dbReference>
<dbReference type="Gene3D" id="3.30.700.10">
    <property type="entry name" value="Glycoprotein, Type 4 Pilin"/>
    <property type="match status" value="1"/>
</dbReference>
<keyword evidence="1" id="KW-1133">Transmembrane helix</keyword>
<sequence>MIMCHDRNRSRQRFFTLIELLVVIAIIAILAAMLLPALAKARARARNISCASNLKQVALGGVMYANDNSDILARAVQVINGSDWQKPYWGDLLISYVGDDKAFQCPGGLLKMNKRSDGTFIRYNDSDRGTAMVGYSYGINQWRSSGSIYGPGGYAMSEITMSSGVAYIMDAAGASPSEINAGVWSMAEVRGQLFASSQNPMHNSDLAVNCAFVDGHVENVKYQNFYADSPDQCAFHYKRTK</sequence>
<dbReference type="AlphaFoldDB" id="A0AAE3VJE1"/>
<keyword evidence="3" id="KW-1185">Reference proteome</keyword>
<name>A0AAE3VJE1_9BACT</name>
<reference evidence="2" key="1">
    <citation type="submission" date="2023-07" db="EMBL/GenBank/DDBJ databases">
        <title>Genomic Encyclopedia of Type Strains, Phase IV (KMG-IV): sequencing the most valuable type-strain genomes for metagenomic binning, comparative biology and taxonomic classification.</title>
        <authorList>
            <person name="Goeker M."/>
        </authorList>
    </citation>
    <scope>NUCLEOTIDE SEQUENCE</scope>
    <source>
        <strain evidence="2">DSM 24202</strain>
    </source>
</reference>
<organism evidence="2 3">
    <name type="scientific">Oligosphaera ethanolica</name>
    <dbReference type="NCBI Taxonomy" id="760260"/>
    <lineage>
        <taxon>Bacteria</taxon>
        <taxon>Pseudomonadati</taxon>
        <taxon>Lentisphaerota</taxon>
        <taxon>Oligosphaeria</taxon>
        <taxon>Oligosphaerales</taxon>
        <taxon>Oligosphaeraceae</taxon>
        <taxon>Oligosphaera</taxon>
    </lineage>
</organism>
<dbReference type="PANTHER" id="PTHR30093">
    <property type="entry name" value="GENERAL SECRETION PATHWAY PROTEIN G"/>
    <property type="match status" value="1"/>
</dbReference>
<dbReference type="InterPro" id="IPR045584">
    <property type="entry name" value="Pilin-like"/>
</dbReference>
<dbReference type="RefSeq" id="WP_307264849.1">
    <property type="nucleotide sequence ID" value="NZ_JAUSVL010000001.1"/>
</dbReference>
<dbReference type="InterPro" id="IPR012902">
    <property type="entry name" value="N_methyl_site"/>
</dbReference>
<protein>
    <submittedName>
        <fullName evidence="2">Prepilin-type N-terminal cleavage/methylation domain-containing protein/prepilin-type processing-associated H-X9-DG protein</fullName>
    </submittedName>
</protein>
<evidence type="ECO:0000313" key="2">
    <source>
        <dbReference type="EMBL" id="MDQ0291692.1"/>
    </source>
</evidence>